<sequence length="145" mass="16612">MEPDSPSTPRRTLTELLFVIFLRMIAVTCFWFGMQYWAMLVGYSLEGRARFDLLNLPWRAAAPTLAVLFPVASLGLWLAVSWGAVLWAMAAIIQILMYVVWSDIFGENHLVPLLNVLVASLYVVFRLALWLEGRRKEEKVRIDLP</sequence>
<name>A0A5C4XPR8_9HYPH</name>
<comment type="caution">
    <text evidence="2">The sequence shown here is derived from an EMBL/GenBank/DDBJ whole genome shotgun (WGS) entry which is preliminary data.</text>
</comment>
<evidence type="ECO:0000313" key="2">
    <source>
        <dbReference type="EMBL" id="TNM65442.1"/>
    </source>
</evidence>
<proteinExistence type="predicted"/>
<keyword evidence="1" id="KW-0472">Membrane</keyword>
<reference evidence="2 3" key="1">
    <citation type="submission" date="2019-06" db="EMBL/GenBank/DDBJ databases">
        <title>The draft genome of Rhizobium smilacinae PTYR-5.</title>
        <authorList>
            <person name="Liu L."/>
            <person name="Li L."/>
            <person name="Zhang X."/>
        </authorList>
    </citation>
    <scope>NUCLEOTIDE SEQUENCE [LARGE SCALE GENOMIC DNA]</scope>
    <source>
        <strain evidence="2 3">PTYR-5</strain>
    </source>
</reference>
<dbReference type="OrthoDB" id="7843623at2"/>
<dbReference type="Pfam" id="PF19660">
    <property type="entry name" value="DUF6163"/>
    <property type="match status" value="1"/>
</dbReference>
<accession>A0A5C4XPR8</accession>
<evidence type="ECO:0000313" key="3">
    <source>
        <dbReference type="Proteomes" id="UP000311605"/>
    </source>
</evidence>
<dbReference type="RefSeq" id="WP_139673168.1">
    <property type="nucleotide sequence ID" value="NZ_VDMN01000001.1"/>
</dbReference>
<gene>
    <name evidence="2" type="ORF">FHP24_04005</name>
</gene>
<evidence type="ECO:0000256" key="1">
    <source>
        <dbReference type="SAM" id="Phobius"/>
    </source>
</evidence>
<dbReference type="InterPro" id="IPR046161">
    <property type="entry name" value="DUF6163"/>
</dbReference>
<feature type="transmembrane region" description="Helical" evidence="1">
    <location>
        <begin position="84"/>
        <end position="101"/>
    </location>
</feature>
<dbReference type="Proteomes" id="UP000311605">
    <property type="component" value="Unassembled WGS sequence"/>
</dbReference>
<dbReference type="EMBL" id="VDMN01000001">
    <property type="protein sequence ID" value="TNM65442.1"/>
    <property type="molecule type" value="Genomic_DNA"/>
</dbReference>
<feature type="transmembrane region" description="Helical" evidence="1">
    <location>
        <begin position="58"/>
        <end position="77"/>
    </location>
</feature>
<feature type="transmembrane region" description="Helical" evidence="1">
    <location>
        <begin position="113"/>
        <end position="131"/>
    </location>
</feature>
<keyword evidence="3" id="KW-1185">Reference proteome</keyword>
<evidence type="ECO:0008006" key="4">
    <source>
        <dbReference type="Google" id="ProtNLM"/>
    </source>
</evidence>
<feature type="transmembrane region" description="Helical" evidence="1">
    <location>
        <begin position="16"/>
        <end position="38"/>
    </location>
</feature>
<keyword evidence="1" id="KW-1133">Transmembrane helix</keyword>
<keyword evidence="1" id="KW-0812">Transmembrane</keyword>
<protein>
    <recommendedName>
        <fullName evidence="4">DoxX family protein</fullName>
    </recommendedName>
</protein>
<dbReference type="AlphaFoldDB" id="A0A5C4XPR8"/>
<organism evidence="2 3">
    <name type="scientific">Aliirhizobium smilacinae</name>
    <dbReference type="NCBI Taxonomy" id="1395944"/>
    <lineage>
        <taxon>Bacteria</taxon>
        <taxon>Pseudomonadati</taxon>
        <taxon>Pseudomonadota</taxon>
        <taxon>Alphaproteobacteria</taxon>
        <taxon>Hyphomicrobiales</taxon>
        <taxon>Rhizobiaceae</taxon>
        <taxon>Aliirhizobium</taxon>
    </lineage>
</organism>